<evidence type="ECO:0000256" key="1">
    <source>
        <dbReference type="ARBA" id="ARBA00005964"/>
    </source>
</evidence>
<evidence type="ECO:0000259" key="4">
    <source>
        <dbReference type="Pfam" id="PF00135"/>
    </source>
</evidence>
<dbReference type="InterPro" id="IPR029058">
    <property type="entry name" value="AB_hydrolase_fold"/>
</dbReference>
<dbReference type="Pfam" id="PF00135">
    <property type="entry name" value="COesterase"/>
    <property type="match status" value="1"/>
</dbReference>
<protein>
    <recommendedName>
        <fullName evidence="3">Carboxylic ester hydrolase</fullName>
        <ecNumber evidence="3">3.1.1.-</ecNumber>
    </recommendedName>
</protein>
<dbReference type="InterPro" id="IPR050309">
    <property type="entry name" value="Type-B_Carboxylest/Lipase"/>
</dbReference>
<dbReference type="AlphaFoldDB" id="A0AA43QUF8"/>
<dbReference type="InterPro" id="IPR019826">
    <property type="entry name" value="Carboxylesterase_B_AS"/>
</dbReference>
<keyword evidence="2 3" id="KW-0378">Hydrolase</keyword>
<evidence type="ECO:0000313" key="6">
    <source>
        <dbReference type="Proteomes" id="UP001161017"/>
    </source>
</evidence>
<dbReference type="Gene3D" id="3.40.50.1820">
    <property type="entry name" value="alpha/beta hydrolase"/>
    <property type="match status" value="1"/>
</dbReference>
<accession>A0AA43QUF8</accession>
<feature type="domain" description="Carboxylesterase type B" evidence="4">
    <location>
        <begin position="15"/>
        <end position="504"/>
    </location>
</feature>
<dbReference type="EMBL" id="JAPUFD010000021">
    <property type="protein sequence ID" value="MDI1492823.1"/>
    <property type="molecule type" value="Genomic_DNA"/>
</dbReference>
<dbReference type="Proteomes" id="UP001161017">
    <property type="component" value="Unassembled WGS sequence"/>
</dbReference>
<dbReference type="EC" id="3.1.1.-" evidence="3"/>
<evidence type="ECO:0000313" key="5">
    <source>
        <dbReference type="EMBL" id="MDI1492823.1"/>
    </source>
</evidence>
<reference evidence="5" key="1">
    <citation type="journal article" date="2023" name="Genome Biol. Evol.">
        <title>First Whole Genome Sequence and Flow Cytometry Genome Size Data for the Lichen-Forming Fungus Ramalina farinacea (Ascomycota).</title>
        <authorList>
            <person name="Llewellyn T."/>
            <person name="Mian S."/>
            <person name="Hill R."/>
            <person name="Leitch I.J."/>
            <person name="Gaya E."/>
        </authorList>
    </citation>
    <scope>NUCLEOTIDE SEQUENCE</scope>
    <source>
        <strain evidence="5">LIQ254RAFAR</strain>
    </source>
</reference>
<organism evidence="5 6">
    <name type="scientific">Ramalina farinacea</name>
    <dbReference type="NCBI Taxonomy" id="258253"/>
    <lineage>
        <taxon>Eukaryota</taxon>
        <taxon>Fungi</taxon>
        <taxon>Dikarya</taxon>
        <taxon>Ascomycota</taxon>
        <taxon>Pezizomycotina</taxon>
        <taxon>Lecanoromycetes</taxon>
        <taxon>OSLEUM clade</taxon>
        <taxon>Lecanoromycetidae</taxon>
        <taxon>Lecanorales</taxon>
        <taxon>Lecanorineae</taxon>
        <taxon>Ramalinaceae</taxon>
        <taxon>Ramalina</taxon>
    </lineage>
</organism>
<comment type="caution">
    <text evidence="5">The sequence shown here is derived from an EMBL/GenBank/DDBJ whole genome shotgun (WGS) entry which is preliminary data.</text>
</comment>
<sequence>MSDSQSFQHPSCTPIEIESGLLAGLHLSDDTRDFRGIPYGAPPVEDLRWRPPQRPLCWSGVRSAREFGPSSLQFPPPATSLYSGGETDFSEDCLYLNVRTGPEGSDDNNPRPVLVWFHMGAFLFGSGSNPIYNGAELVARGIIVVTVNYRLGRLGFLAHPELSAESGHQASGNYGIMDQIAALGWVQRNIKAFGGDPKNVTIGGASAGGGSVHILRSSPLAKGLFSKAICESGPGMTPTIDGPGHVAAYTTLTAAEKAGTELLDLLGALSITELRRMPAHKIMAAHLPRIQGPWRSNLWPVSTSLSIFDTANPIVDGHVLPDSPLAMLQSGEAADVPLLAGNVGNEASGLPHLASLTDYHAYVNENVGEHAQEVFALYPATTDAQVQTSSSELLADQVFAWPTWTTARLQVGKLRSPAWYYRFLRVPPIPQDSIVIEKDYAGAFHGAGVPYAFGSLDAWKWDWTDADRTLSRKMTDAWARFLRVGNPDGGQEHADAWPPLNSTSGLIKIWDIETRLEASGSRVIQVAAFWDKYYGVEAESERRSEEPI</sequence>
<gene>
    <name evidence="5" type="ORF">OHK93_004606</name>
</gene>
<evidence type="ECO:0000256" key="2">
    <source>
        <dbReference type="ARBA" id="ARBA00022801"/>
    </source>
</evidence>
<keyword evidence="6" id="KW-1185">Reference proteome</keyword>
<dbReference type="PANTHER" id="PTHR11559">
    <property type="entry name" value="CARBOXYLESTERASE"/>
    <property type="match status" value="1"/>
</dbReference>
<dbReference type="InterPro" id="IPR002018">
    <property type="entry name" value="CarbesteraseB"/>
</dbReference>
<name>A0AA43QUF8_9LECA</name>
<evidence type="ECO:0000256" key="3">
    <source>
        <dbReference type="RuleBase" id="RU361235"/>
    </source>
</evidence>
<comment type="similarity">
    <text evidence="1 3">Belongs to the type-B carboxylesterase/lipase family.</text>
</comment>
<dbReference type="GO" id="GO:0016787">
    <property type="term" value="F:hydrolase activity"/>
    <property type="evidence" value="ECO:0007669"/>
    <property type="project" value="UniProtKB-KW"/>
</dbReference>
<dbReference type="PROSITE" id="PS00122">
    <property type="entry name" value="CARBOXYLESTERASE_B_1"/>
    <property type="match status" value="1"/>
</dbReference>
<dbReference type="SUPFAM" id="SSF53474">
    <property type="entry name" value="alpha/beta-Hydrolases"/>
    <property type="match status" value="1"/>
</dbReference>
<proteinExistence type="inferred from homology"/>